<comment type="caution">
    <text evidence="1">The sequence shown here is derived from an EMBL/GenBank/DDBJ whole genome shotgun (WGS) entry which is preliminary data.</text>
</comment>
<dbReference type="AlphaFoldDB" id="A0AAV4Y317"/>
<evidence type="ECO:0000313" key="2">
    <source>
        <dbReference type="Proteomes" id="UP001054945"/>
    </source>
</evidence>
<keyword evidence="2" id="KW-1185">Reference proteome</keyword>
<reference evidence="1 2" key="1">
    <citation type="submission" date="2021-06" db="EMBL/GenBank/DDBJ databases">
        <title>Caerostris extrusa draft genome.</title>
        <authorList>
            <person name="Kono N."/>
            <person name="Arakawa K."/>
        </authorList>
    </citation>
    <scope>NUCLEOTIDE SEQUENCE [LARGE SCALE GENOMIC DNA]</scope>
</reference>
<proteinExistence type="predicted"/>
<organism evidence="1 2">
    <name type="scientific">Caerostris extrusa</name>
    <name type="common">Bark spider</name>
    <name type="synonym">Caerostris bankana</name>
    <dbReference type="NCBI Taxonomy" id="172846"/>
    <lineage>
        <taxon>Eukaryota</taxon>
        <taxon>Metazoa</taxon>
        <taxon>Ecdysozoa</taxon>
        <taxon>Arthropoda</taxon>
        <taxon>Chelicerata</taxon>
        <taxon>Arachnida</taxon>
        <taxon>Araneae</taxon>
        <taxon>Araneomorphae</taxon>
        <taxon>Entelegynae</taxon>
        <taxon>Araneoidea</taxon>
        <taxon>Araneidae</taxon>
        <taxon>Caerostris</taxon>
    </lineage>
</organism>
<name>A0AAV4Y317_CAEEX</name>
<evidence type="ECO:0000313" key="1">
    <source>
        <dbReference type="EMBL" id="GIZ00815.1"/>
    </source>
</evidence>
<dbReference type="EMBL" id="BPLR01018587">
    <property type="protein sequence ID" value="GIZ00815.1"/>
    <property type="molecule type" value="Genomic_DNA"/>
</dbReference>
<protein>
    <submittedName>
        <fullName evidence="1">Uncharacterized protein</fullName>
    </submittedName>
</protein>
<sequence>MAVATGIGYVKEKRTSHGVSEQSVIGYEQFVNQEEGGTSRVLSRATSREASYPSKVFHHHQRVLCDQILAKTKRASLTGHCVG</sequence>
<dbReference type="Proteomes" id="UP001054945">
    <property type="component" value="Unassembled WGS sequence"/>
</dbReference>
<accession>A0AAV4Y317</accession>
<gene>
    <name evidence="1" type="ORF">CEXT_804051</name>
</gene>